<name>A0AAD4XZS4_9MAGN</name>
<dbReference type="Proteomes" id="UP001202328">
    <property type="component" value="Unassembled WGS sequence"/>
</dbReference>
<dbReference type="EMBL" id="JAJJMB010000558">
    <property type="protein sequence ID" value="KAI3961859.1"/>
    <property type="molecule type" value="Genomic_DNA"/>
</dbReference>
<protein>
    <submittedName>
        <fullName evidence="1">Uncharacterized protein</fullName>
    </submittedName>
</protein>
<reference evidence="1" key="1">
    <citation type="submission" date="2022-04" db="EMBL/GenBank/DDBJ databases">
        <title>A functionally conserved STORR gene fusion in Papaver species that diverged 16.8 million years ago.</title>
        <authorList>
            <person name="Catania T."/>
        </authorList>
    </citation>
    <scope>NUCLEOTIDE SEQUENCE</scope>
    <source>
        <strain evidence="1">S-188037</strain>
    </source>
</reference>
<evidence type="ECO:0000313" key="2">
    <source>
        <dbReference type="Proteomes" id="UP001202328"/>
    </source>
</evidence>
<organism evidence="1 2">
    <name type="scientific">Papaver atlanticum</name>
    <dbReference type="NCBI Taxonomy" id="357466"/>
    <lineage>
        <taxon>Eukaryota</taxon>
        <taxon>Viridiplantae</taxon>
        <taxon>Streptophyta</taxon>
        <taxon>Embryophyta</taxon>
        <taxon>Tracheophyta</taxon>
        <taxon>Spermatophyta</taxon>
        <taxon>Magnoliopsida</taxon>
        <taxon>Ranunculales</taxon>
        <taxon>Papaveraceae</taxon>
        <taxon>Papaveroideae</taxon>
        <taxon>Papaver</taxon>
    </lineage>
</organism>
<dbReference type="AlphaFoldDB" id="A0AAD4XZS4"/>
<evidence type="ECO:0000313" key="1">
    <source>
        <dbReference type="EMBL" id="KAI3961859.1"/>
    </source>
</evidence>
<accession>A0AAD4XZS4</accession>
<sequence length="121" mass="14292">MRVISTKRSPFGSSKTLGFVEGAQRIRRYVFDLDAYRSGKIKGVDLKEGMTIKELEETFAAMSWEDVRKVNWDKYSRNVRPFELTRTGETERVIQKMMDKEFEDRDDERIDVKLDAKEMEV</sequence>
<gene>
    <name evidence="1" type="ORF">MKW98_022064</name>
</gene>
<keyword evidence="2" id="KW-1185">Reference proteome</keyword>
<comment type="caution">
    <text evidence="1">The sequence shown here is derived from an EMBL/GenBank/DDBJ whole genome shotgun (WGS) entry which is preliminary data.</text>
</comment>
<proteinExistence type="predicted"/>